<dbReference type="SUPFAM" id="SSF52540">
    <property type="entry name" value="P-loop containing nucleoside triphosphate hydrolases"/>
    <property type="match status" value="1"/>
</dbReference>
<evidence type="ECO:0000256" key="4">
    <source>
        <dbReference type="ARBA" id="ARBA00022741"/>
    </source>
</evidence>
<evidence type="ECO:0000256" key="2">
    <source>
        <dbReference type="ARBA" id="ARBA00022527"/>
    </source>
</evidence>
<dbReference type="InterPro" id="IPR007111">
    <property type="entry name" value="NACHT_NTPase"/>
</dbReference>
<evidence type="ECO:0000256" key="5">
    <source>
        <dbReference type="ARBA" id="ARBA00022777"/>
    </source>
</evidence>
<evidence type="ECO:0000313" key="16">
    <source>
        <dbReference type="Proteomes" id="UP000053372"/>
    </source>
</evidence>
<feature type="compositionally biased region" description="Basic and acidic residues" evidence="10">
    <location>
        <begin position="312"/>
        <end position="322"/>
    </location>
</feature>
<dbReference type="SUPFAM" id="SSF56112">
    <property type="entry name" value="Protein kinase-like (PK-like)"/>
    <property type="match status" value="1"/>
</dbReference>
<dbReference type="GO" id="GO:0004674">
    <property type="term" value="F:protein serine/threonine kinase activity"/>
    <property type="evidence" value="ECO:0007669"/>
    <property type="project" value="UniProtKB-KW"/>
</dbReference>
<comment type="catalytic activity">
    <reaction evidence="7">
        <text>L-threonyl-[protein] + ATP = O-phospho-L-threonyl-[protein] + ADP + H(+)</text>
        <dbReference type="Rhea" id="RHEA:46608"/>
        <dbReference type="Rhea" id="RHEA-COMP:11060"/>
        <dbReference type="Rhea" id="RHEA-COMP:11605"/>
        <dbReference type="ChEBI" id="CHEBI:15378"/>
        <dbReference type="ChEBI" id="CHEBI:30013"/>
        <dbReference type="ChEBI" id="CHEBI:30616"/>
        <dbReference type="ChEBI" id="CHEBI:61977"/>
        <dbReference type="ChEBI" id="CHEBI:456216"/>
        <dbReference type="EC" id="2.7.11.1"/>
    </reaction>
</comment>
<evidence type="ECO:0000256" key="10">
    <source>
        <dbReference type="SAM" id="MobiDB-lite"/>
    </source>
</evidence>
<dbReference type="Pfam" id="PF00069">
    <property type="entry name" value="Pkinase"/>
    <property type="match status" value="1"/>
</dbReference>
<dbReference type="EC" id="2.7.11.1" evidence="1"/>
<feature type="transmembrane region" description="Helical" evidence="11">
    <location>
        <begin position="707"/>
        <end position="727"/>
    </location>
</feature>
<evidence type="ECO:0000256" key="1">
    <source>
        <dbReference type="ARBA" id="ARBA00012513"/>
    </source>
</evidence>
<dbReference type="PANTHER" id="PTHR24363:SF0">
    <property type="entry name" value="SERINE_THREONINE KINASE LIKE DOMAIN CONTAINING 1"/>
    <property type="match status" value="1"/>
</dbReference>
<evidence type="ECO:0000256" key="11">
    <source>
        <dbReference type="SAM" id="Phobius"/>
    </source>
</evidence>
<dbReference type="Pfam" id="PF05729">
    <property type="entry name" value="NACHT"/>
    <property type="match status" value="1"/>
</dbReference>
<feature type="transmembrane region" description="Helical" evidence="11">
    <location>
        <begin position="886"/>
        <end position="906"/>
    </location>
</feature>
<dbReference type="Proteomes" id="UP000053372">
    <property type="component" value="Unassembled WGS sequence"/>
</dbReference>
<evidence type="ECO:0000259" key="12">
    <source>
        <dbReference type="PROSITE" id="PS50011"/>
    </source>
</evidence>
<dbReference type="PANTHER" id="PTHR24363">
    <property type="entry name" value="SERINE/THREONINE PROTEIN KINASE"/>
    <property type="match status" value="1"/>
</dbReference>
<dbReference type="Gene3D" id="1.10.510.10">
    <property type="entry name" value="Transferase(Phosphotransferase) domain 1"/>
    <property type="match status" value="1"/>
</dbReference>
<dbReference type="OrthoDB" id="419058at2"/>
<keyword evidence="11" id="KW-0812">Transmembrane</keyword>
<keyword evidence="11" id="KW-1133">Transmembrane helix</keyword>
<comment type="catalytic activity">
    <reaction evidence="8">
        <text>L-seryl-[protein] + ATP = O-phospho-L-seryl-[protein] + ADP + H(+)</text>
        <dbReference type="Rhea" id="RHEA:17989"/>
        <dbReference type="Rhea" id="RHEA-COMP:9863"/>
        <dbReference type="Rhea" id="RHEA-COMP:11604"/>
        <dbReference type="ChEBI" id="CHEBI:15378"/>
        <dbReference type="ChEBI" id="CHEBI:29999"/>
        <dbReference type="ChEBI" id="CHEBI:30616"/>
        <dbReference type="ChEBI" id="CHEBI:83421"/>
        <dbReference type="ChEBI" id="CHEBI:456216"/>
        <dbReference type="EC" id="2.7.11.1"/>
    </reaction>
</comment>
<evidence type="ECO:0000313" key="15">
    <source>
        <dbReference type="EMBL" id="KST69633.1"/>
    </source>
</evidence>
<evidence type="ECO:0000313" key="14">
    <source>
        <dbReference type="EMBL" id="KST65192.1"/>
    </source>
</evidence>
<dbReference type="PROSITE" id="PS00107">
    <property type="entry name" value="PROTEIN_KINASE_ATP"/>
    <property type="match status" value="1"/>
</dbReference>
<protein>
    <recommendedName>
        <fullName evidence="1">non-specific serine/threonine protein kinase</fullName>
        <ecNumber evidence="1">2.7.11.1</ecNumber>
    </recommendedName>
</protein>
<keyword evidence="11" id="KW-0472">Membrane</keyword>
<comment type="caution">
    <text evidence="14">The sequence shown here is derived from an EMBL/GenBank/DDBJ whole genome shotgun (WGS) entry which is preliminary data.</text>
</comment>
<sequence>MIPAVLNNRYRIIRTLGKGGFGKTFLAEDTHLPSQPICVIKQLKPVVEKPHVYQLMQERFAREAAILEELGKENNQIPKLYAYFVENEQFYLVQELIDGLTLSQKLRQEGFFSEDLVQNILIDILPVLDYIHSKGIIHRDIKPGNIIYREKDSKPVLIDFGIAKEIVDPTIELGGEITNTIVTGTPGFMPPEQAVGKPIFASDIYSLGMTAISLLTGVSPEYLQNHPQTGETIWESRSDISSFLKNILNRATKINSGDRFPNAKAMLAALQPQDQFFSDRALSQQDLSVQSPETQISKFQSLNNRDSQNRYSQDKALPEERENWKRLEPENIKQNNISQDNINQVPTQPPGLSEVNLNTPFGTQYSQQSYRNRQILINKVKNYWVKGVLETSLHGVALIELGLENRLDVLAHPWGMLWETSEQTRQEISQNSKAIDLFLQMGTGRSLLILGEPGSGKTTTLLEITRDLIRIAQQNINQPIPVVLNLSTWTNSKISIEQWLVKELNTSYQVSKEIAQKWIDNQQLLLLLDGLDEVNSSLRDACVAAINQFCQNYGETEIIVCSRIKDYQNLSHRLHFQTAIYIQPLTLEQVYQYLQNLGTELYALKQALQTNKTLQELAKSPLMLNIMTLAYQGISITELPGMTLEEHRQHLFNKYVQRMFERRVAKHSYSKNQSIYWLSWLARKLKERSQTVFLIERMQPDLLPKNLYRLYILCSLLTFTGIGWLVAIHVIKTIPPEKAIISLSLTIVFFWLYFGLNRINPVETLQWSWKNARKNLVKGMIYGLALGILLKLNVTELELDKVFLGIISFDFSVWMRALRGIIFGLSMGLFFVIIRGFTGPKIQKITNPGQGIRKSAKNSLLFGIIGASILRFTATMLGWSVNGWTIFGFSFGIVAGGVDTCVKHLIIRILLFQRGSIPWNYAAFLDYATERIFLQKVGGGYIFIHRLLLEYFARM</sequence>
<evidence type="ECO:0000256" key="3">
    <source>
        <dbReference type="ARBA" id="ARBA00022679"/>
    </source>
</evidence>
<dbReference type="PROSITE" id="PS00108">
    <property type="entry name" value="PROTEIN_KINASE_ST"/>
    <property type="match status" value="1"/>
</dbReference>
<keyword evidence="2" id="KW-0723">Serine/threonine-protein kinase</keyword>
<dbReference type="AlphaFoldDB" id="A0A0V7ZL28"/>
<dbReference type="CDD" id="cd14014">
    <property type="entry name" value="STKc_PknB_like"/>
    <property type="match status" value="1"/>
</dbReference>
<feature type="transmembrane region" description="Helical" evidence="11">
    <location>
        <begin position="814"/>
        <end position="838"/>
    </location>
</feature>
<name>A0A0V7ZL28_9CYAN</name>
<dbReference type="EMBL" id="LMTZ01000017">
    <property type="protein sequence ID" value="KST69633.1"/>
    <property type="molecule type" value="Genomic_DNA"/>
</dbReference>
<dbReference type="GO" id="GO:0005524">
    <property type="term" value="F:ATP binding"/>
    <property type="evidence" value="ECO:0007669"/>
    <property type="project" value="UniProtKB-UniRule"/>
</dbReference>
<feature type="domain" description="NACHT" evidence="13">
    <location>
        <begin position="445"/>
        <end position="534"/>
    </location>
</feature>
<dbReference type="InterPro" id="IPR011009">
    <property type="entry name" value="Kinase-like_dom_sf"/>
</dbReference>
<dbReference type="PROSITE" id="PS50837">
    <property type="entry name" value="NACHT"/>
    <property type="match status" value="1"/>
</dbReference>
<reference evidence="14 16" key="1">
    <citation type="journal article" date="2015" name="Genome Announc.">
        <title>Draft Genome of the Euendolithic (true boring) Cyanobacterium Mastigocoleus testarum strain BC008.</title>
        <authorList>
            <person name="Guida B.S."/>
            <person name="Garcia-Pichel F."/>
        </authorList>
    </citation>
    <scope>NUCLEOTIDE SEQUENCE [LARGE SCALE GENOMIC DNA]</scope>
    <source>
        <strain evidence="14 16">BC008</strain>
    </source>
</reference>
<feature type="region of interest" description="Disordered" evidence="10">
    <location>
        <begin position="287"/>
        <end position="322"/>
    </location>
</feature>
<keyword evidence="16" id="KW-1185">Reference proteome</keyword>
<evidence type="ECO:0000256" key="9">
    <source>
        <dbReference type="PROSITE-ProRule" id="PRU10141"/>
    </source>
</evidence>
<dbReference type="PROSITE" id="PS50011">
    <property type="entry name" value="PROTEIN_KINASE_DOM"/>
    <property type="match status" value="1"/>
</dbReference>
<feature type="transmembrane region" description="Helical" evidence="11">
    <location>
        <begin position="739"/>
        <end position="756"/>
    </location>
</feature>
<dbReference type="EMBL" id="LMTZ01000111">
    <property type="protein sequence ID" value="KST65192.1"/>
    <property type="molecule type" value="Genomic_DNA"/>
</dbReference>
<dbReference type="InterPro" id="IPR027417">
    <property type="entry name" value="P-loop_NTPase"/>
</dbReference>
<proteinExistence type="predicted"/>
<dbReference type="InterPro" id="IPR000719">
    <property type="entry name" value="Prot_kinase_dom"/>
</dbReference>
<dbReference type="InterPro" id="IPR017441">
    <property type="entry name" value="Protein_kinase_ATP_BS"/>
</dbReference>
<evidence type="ECO:0000256" key="6">
    <source>
        <dbReference type="ARBA" id="ARBA00022840"/>
    </source>
</evidence>
<keyword evidence="3" id="KW-0808">Transferase</keyword>
<feature type="transmembrane region" description="Helical" evidence="11">
    <location>
        <begin position="859"/>
        <end position="880"/>
    </location>
</feature>
<organism evidence="14 16">
    <name type="scientific">Mastigocoleus testarum BC008</name>
    <dbReference type="NCBI Taxonomy" id="371196"/>
    <lineage>
        <taxon>Bacteria</taxon>
        <taxon>Bacillati</taxon>
        <taxon>Cyanobacteriota</taxon>
        <taxon>Cyanophyceae</taxon>
        <taxon>Nostocales</taxon>
        <taxon>Hapalosiphonaceae</taxon>
        <taxon>Mastigocoleus</taxon>
    </lineage>
</organism>
<feature type="binding site" evidence="9">
    <location>
        <position position="41"/>
    </location>
    <ligand>
        <name>ATP</name>
        <dbReference type="ChEBI" id="CHEBI:30616"/>
    </ligand>
</feature>
<evidence type="ECO:0000259" key="13">
    <source>
        <dbReference type="PROSITE" id="PS50837"/>
    </source>
</evidence>
<evidence type="ECO:0000256" key="8">
    <source>
        <dbReference type="ARBA" id="ARBA00048679"/>
    </source>
</evidence>
<keyword evidence="6 9" id="KW-0067">ATP-binding</keyword>
<keyword evidence="5" id="KW-0418">Kinase</keyword>
<feature type="compositionally biased region" description="Polar residues" evidence="10">
    <location>
        <begin position="287"/>
        <end position="311"/>
    </location>
</feature>
<dbReference type="RefSeq" id="WP_058183223.1">
    <property type="nucleotide sequence ID" value="NZ_LMTZ01000017.1"/>
</dbReference>
<feature type="domain" description="Protein kinase" evidence="12">
    <location>
        <begin position="10"/>
        <end position="277"/>
    </location>
</feature>
<accession>A0A0V7ZL28</accession>
<keyword evidence="4 9" id="KW-0547">Nucleotide-binding</keyword>
<dbReference type="Gene3D" id="3.40.50.300">
    <property type="entry name" value="P-loop containing nucleotide triphosphate hydrolases"/>
    <property type="match status" value="1"/>
</dbReference>
<evidence type="ECO:0000256" key="7">
    <source>
        <dbReference type="ARBA" id="ARBA00047899"/>
    </source>
</evidence>
<dbReference type="InterPro" id="IPR008271">
    <property type="entry name" value="Ser/Thr_kinase_AS"/>
</dbReference>
<dbReference type="SMART" id="SM00220">
    <property type="entry name" value="S_TKc"/>
    <property type="match status" value="1"/>
</dbReference>
<gene>
    <name evidence="15" type="ORF">BC008_04840</name>
    <name evidence="14" type="ORF">BC008_20575</name>
</gene>